<gene>
    <name evidence="7" type="ORF">ONE63_006172</name>
</gene>
<keyword evidence="1" id="KW-0479">Metal-binding</keyword>
<evidence type="ECO:0000313" key="7">
    <source>
        <dbReference type="EMBL" id="KAJ1529387.1"/>
    </source>
</evidence>
<reference evidence="7" key="1">
    <citation type="submission" date="2022-12" db="EMBL/GenBank/DDBJ databases">
        <title>Chromosome-level genome assembly of the bean flower thrips Megalurothrips usitatus.</title>
        <authorList>
            <person name="Ma L."/>
            <person name="Liu Q."/>
            <person name="Li H."/>
            <person name="Cai W."/>
        </authorList>
    </citation>
    <scope>NUCLEOTIDE SEQUENCE</scope>
    <source>
        <strain evidence="7">Cailab_2022a</strain>
    </source>
</reference>
<dbReference type="PROSITE" id="PS50089">
    <property type="entry name" value="ZF_RING_2"/>
    <property type="match status" value="1"/>
</dbReference>
<dbReference type="InterPro" id="IPR013083">
    <property type="entry name" value="Znf_RING/FYVE/PHD"/>
</dbReference>
<dbReference type="InterPro" id="IPR049627">
    <property type="entry name" value="SLX8"/>
</dbReference>
<organism evidence="7 8">
    <name type="scientific">Megalurothrips usitatus</name>
    <name type="common">bean blossom thrips</name>
    <dbReference type="NCBI Taxonomy" id="439358"/>
    <lineage>
        <taxon>Eukaryota</taxon>
        <taxon>Metazoa</taxon>
        <taxon>Ecdysozoa</taxon>
        <taxon>Arthropoda</taxon>
        <taxon>Hexapoda</taxon>
        <taxon>Insecta</taxon>
        <taxon>Pterygota</taxon>
        <taxon>Neoptera</taxon>
        <taxon>Paraneoptera</taxon>
        <taxon>Thysanoptera</taxon>
        <taxon>Terebrantia</taxon>
        <taxon>Thripoidea</taxon>
        <taxon>Thripidae</taxon>
        <taxon>Megalurothrips</taxon>
    </lineage>
</organism>
<feature type="domain" description="RING-type" evidence="6">
    <location>
        <begin position="584"/>
        <end position="625"/>
    </location>
</feature>
<proteinExistence type="predicted"/>
<keyword evidence="2 4" id="KW-0863">Zinc-finger</keyword>
<dbReference type="EMBL" id="JAPTSV010000003">
    <property type="protein sequence ID" value="KAJ1529387.1"/>
    <property type="molecule type" value="Genomic_DNA"/>
</dbReference>
<evidence type="ECO:0000259" key="6">
    <source>
        <dbReference type="PROSITE" id="PS50089"/>
    </source>
</evidence>
<feature type="compositionally biased region" description="Basic and acidic residues" evidence="5">
    <location>
        <begin position="180"/>
        <end position="191"/>
    </location>
</feature>
<evidence type="ECO:0000256" key="3">
    <source>
        <dbReference type="ARBA" id="ARBA00022833"/>
    </source>
</evidence>
<dbReference type="PROSITE" id="PS00518">
    <property type="entry name" value="ZF_RING_1"/>
    <property type="match status" value="1"/>
</dbReference>
<dbReference type="GO" id="GO:0032183">
    <property type="term" value="F:SUMO binding"/>
    <property type="evidence" value="ECO:0007669"/>
    <property type="project" value="TreeGrafter"/>
</dbReference>
<dbReference type="PANTHER" id="PTHR47094:SF1">
    <property type="entry name" value="RING-TYPE E3 UBIQUITIN TRANSFERASE"/>
    <property type="match status" value="1"/>
</dbReference>
<feature type="region of interest" description="Disordered" evidence="5">
    <location>
        <begin position="46"/>
        <end position="72"/>
    </location>
</feature>
<comment type="caution">
    <text evidence="7">The sequence shown here is derived from an EMBL/GenBank/DDBJ whole genome shotgun (WGS) entry which is preliminary data.</text>
</comment>
<dbReference type="InterPro" id="IPR001841">
    <property type="entry name" value="Znf_RING"/>
</dbReference>
<evidence type="ECO:0000256" key="5">
    <source>
        <dbReference type="SAM" id="MobiDB-lite"/>
    </source>
</evidence>
<protein>
    <recommendedName>
        <fullName evidence="6">RING-type domain-containing protein</fullName>
    </recommendedName>
</protein>
<dbReference type="GO" id="GO:0006511">
    <property type="term" value="P:ubiquitin-dependent protein catabolic process"/>
    <property type="evidence" value="ECO:0007669"/>
    <property type="project" value="TreeGrafter"/>
</dbReference>
<evidence type="ECO:0000313" key="8">
    <source>
        <dbReference type="Proteomes" id="UP001075354"/>
    </source>
</evidence>
<feature type="compositionally biased region" description="Polar residues" evidence="5">
    <location>
        <begin position="195"/>
        <end position="217"/>
    </location>
</feature>
<feature type="region of interest" description="Disordered" evidence="5">
    <location>
        <begin position="166"/>
        <end position="285"/>
    </location>
</feature>
<keyword evidence="3" id="KW-0862">Zinc</keyword>
<dbReference type="GO" id="GO:0008270">
    <property type="term" value="F:zinc ion binding"/>
    <property type="evidence" value="ECO:0007669"/>
    <property type="project" value="UniProtKB-KW"/>
</dbReference>
<dbReference type="AlphaFoldDB" id="A0AAV7XSJ0"/>
<accession>A0AAV7XSJ0</accession>
<sequence>MESVCGPMEPDEDTLGRNAEETSWNKEDTSPDQMETLCNLDVHLEKGNKVETPEPDEEIAMGSGDAELDSGRESAVNMASTINLQKGSEVETLQPAEGMAMGGGDAALDRGRESEVNMASTSLDKADVLSSLSHKVQDKGMEAITSESEEQECVVDTALDFVIPVEQENGPTPSGVNPEIKAEIRLDDSVKSEPVNESITCEDNMASEESFTRSDSVTCEDARHVSKLEVSSEDEEVHLYTNSRKSGAESSSSKDESPSGPSCSGTSRAGVNSLSSDSEDDLPSLNFTLPIKKRKRETPVSSDDECKSEIDYANLTPEEIKALIEEAKRYGTIKRCKCPKKKWEELPIKGPIETSKKCNIGKGDWSEKTPCEACSSGVCLEVNHKYGRRTRRRAPHILLNPRINNLSKTRARGTIGQDVPVIDLSDSEEASSLPANVASEVTITAVSAIPRAPEECIVLSSSEDDDDIVCEGVVWSDNKKQATGAETSSAAIVPKEVSPDVVELQQPPQALPPPIGFGIPPIQLPTPSPQDSESWPDLSIDIENWNDTFNLLANIVGPPNADIAARMPSDRPPDRPPTPEGWSCPICLESKTAVIEIMSTTCGHVFCGNCIRSAVKIHKKCPTCRKKLTLKQFHRIFL</sequence>
<dbReference type="Gene3D" id="3.30.40.10">
    <property type="entry name" value="Zinc/RING finger domain, C3HC4 (zinc finger)"/>
    <property type="match status" value="1"/>
</dbReference>
<dbReference type="Proteomes" id="UP001075354">
    <property type="component" value="Chromosome 3"/>
</dbReference>
<dbReference type="Pfam" id="PF13639">
    <property type="entry name" value="zf-RING_2"/>
    <property type="match status" value="1"/>
</dbReference>
<dbReference type="InterPro" id="IPR017907">
    <property type="entry name" value="Znf_RING_CS"/>
</dbReference>
<feature type="region of interest" description="Disordered" evidence="5">
    <location>
        <begin position="1"/>
        <end position="32"/>
    </location>
</feature>
<dbReference type="GO" id="GO:0140082">
    <property type="term" value="F:SUMO-ubiquitin ligase activity"/>
    <property type="evidence" value="ECO:0007669"/>
    <property type="project" value="TreeGrafter"/>
</dbReference>
<evidence type="ECO:0000256" key="4">
    <source>
        <dbReference type="PROSITE-ProRule" id="PRU00175"/>
    </source>
</evidence>
<dbReference type="GO" id="GO:0061630">
    <property type="term" value="F:ubiquitin protein ligase activity"/>
    <property type="evidence" value="ECO:0007669"/>
    <property type="project" value="InterPro"/>
</dbReference>
<keyword evidence="8" id="KW-1185">Reference proteome</keyword>
<evidence type="ECO:0000256" key="1">
    <source>
        <dbReference type="ARBA" id="ARBA00022723"/>
    </source>
</evidence>
<evidence type="ECO:0000256" key="2">
    <source>
        <dbReference type="ARBA" id="ARBA00022771"/>
    </source>
</evidence>
<feature type="compositionally biased region" description="Basic and acidic residues" evidence="5">
    <location>
        <begin position="14"/>
        <end position="29"/>
    </location>
</feature>
<dbReference type="SMART" id="SM00184">
    <property type="entry name" value="RING"/>
    <property type="match status" value="1"/>
</dbReference>
<dbReference type="PANTHER" id="PTHR47094">
    <property type="entry name" value="ELFLESS, ISOFORM B"/>
    <property type="match status" value="1"/>
</dbReference>
<name>A0AAV7XSJ0_9NEOP</name>
<dbReference type="SUPFAM" id="SSF57850">
    <property type="entry name" value="RING/U-box"/>
    <property type="match status" value="1"/>
</dbReference>
<dbReference type="GO" id="GO:0033768">
    <property type="term" value="C:SUMO-targeted ubiquitin ligase complex"/>
    <property type="evidence" value="ECO:0007669"/>
    <property type="project" value="TreeGrafter"/>
</dbReference>